<dbReference type="EMBL" id="JAUSUO010000007">
    <property type="protein sequence ID" value="MDQ0343940.1"/>
    <property type="molecule type" value="Genomic_DNA"/>
</dbReference>
<evidence type="ECO:0000313" key="2">
    <source>
        <dbReference type="EMBL" id="MDQ0343940.1"/>
    </source>
</evidence>
<name>A0ABU0D6B3_9BACI</name>
<evidence type="ECO:0000313" key="3">
    <source>
        <dbReference type="Proteomes" id="UP001232343"/>
    </source>
</evidence>
<dbReference type="InterPro" id="IPR025402">
    <property type="entry name" value="DMP19_C"/>
</dbReference>
<dbReference type="Proteomes" id="UP001232343">
    <property type="component" value="Unassembled WGS sequence"/>
</dbReference>
<proteinExistence type="predicted"/>
<feature type="domain" description="DNA mimic protein DMP19 C-terminal" evidence="1">
    <location>
        <begin position="35"/>
        <end position="143"/>
    </location>
</feature>
<dbReference type="Pfam" id="PF14300">
    <property type="entry name" value="DMP19"/>
    <property type="match status" value="1"/>
</dbReference>
<organism evidence="2 3">
    <name type="scientific">Lederbergia wuyishanensis</name>
    <dbReference type="NCBI Taxonomy" id="1347903"/>
    <lineage>
        <taxon>Bacteria</taxon>
        <taxon>Bacillati</taxon>
        <taxon>Bacillota</taxon>
        <taxon>Bacilli</taxon>
        <taxon>Bacillales</taxon>
        <taxon>Bacillaceae</taxon>
        <taxon>Lederbergia</taxon>
    </lineage>
</organism>
<gene>
    <name evidence="2" type="ORF">J2S14_002775</name>
</gene>
<evidence type="ECO:0000259" key="1">
    <source>
        <dbReference type="Pfam" id="PF14300"/>
    </source>
</evidence>
<comment type="caution">
    <text evidence="2">The sequence shown here is derived from an EMBL/GenBank/DDBJ whole genome shotgun (WGS) entry which is preliminary data.</text>
</comment>
<accession>A0ABU0D6B3</accession>
<sequence>MKPILKRNDLLNNDDIWNAVIAVISEYEYPSDNKMENDLYTVFQYYSELESGGHESLLTWLSEFIEEVGIENYLQELIGVLEVIGAHDYAAIEKKYGEEMWRLFIALESEKVDENEFYKVIQKADNEYYDLDGKLGELLETYFVSIHTEVIDVVEA</sequence>
<reference evidence="2 3" key="1">
    <citation type="submission" date="2023-07" db="EMBL/GenBank/DDBJ databases">
        <title>Genomic Encyclopedia of Type Strains, Phase IV (KMG-IV): sequencing the most valuable type-strain genomes for metagenomic binning, comparative biology and taxonomic classification.</title>
        <authorList>
            <person name="Goeker M."/>
        </authorList>
    </citation>
    <scope>NUCLEOTIDE SEQUENCE [LARGE SCALE GENOMIC DNA]</scope>
    <source>
        <strain evidence="2 3">DSM 27848</strain>
    </source>
</reference>
<dbReference type="RefSeq" id="WP_244682238.1">
    <property type="nucleotide sequence ID" value="NZ_JALIRM010000010.1"/>
</dbReference>
<protein>
    <recommendedName>
        <fullName evidence="1">DNA mimic protein DMP19 C-terminal domain-containing protein</fullName>
    </recommendedName>
</protein>
<keyword evidence="3" id="KW-1185">Reference proteome</keyword>